<sequence>MLFNSFEFIFLFLPITFFIFFFIGKRNHHRVAISWLILCSLFFYGWWDPAYLGLILFSMLFNYSFGIMLSSDSNGIYKKTLLIIGVAVNLSLLGYFKYTNFLVDQINIVAGTEFNIERIVLPLAISFFTFQQIAYLVDAYRKETNEYNFLKYCLFVTFFPQLIAGPIVHHKEMLPQFDQDSIYKINNHYLALGLTIFSIGLFKKVVLADNVAVYANLIFSAAENGEPVSFFEAWVGALSYTFQLYFDFSGYSDMAIGLAYMFGIKLPINFNSPYKATSIIDFWRRWHITLSRFLRDYLYFTLGGNKMGLVRRYANLFITMLLGGIWHGAGWTFVFWGMLHGFYLMVNHAWRKFRSSVLKWGNHYSRTETLVAGIITFLAVVVGWVYFRAINLEGANSMLYTMVGGNGISLLKSLENYPDLVSTLGASGYFTFDGIFPHYFAELEGSLLWITVLAMISFLAPNSIEIIRKVEETLEHKIPAYYVYTFSLYVSVLFILGISSLMRVSEFLYFNF</sequence>
<feature type="transmembrane region" description="Helical" evidence="12">
    <location>
        <begin position="188"/>
        <end position="207"/>
    </location>
</feature>
<name>A0A1E2UQI0_9GAMM</name>
<comment type="pathway">
    <text evidence="2 11">Glycan biosynthesis; alginate biosynthesis.</text>
</comment>
<feature type="transmembrane region" description="Helical" evidence="12">
    <location>
        <begin position="31"/>
        <end position="47"/>
    </location>
</feature>
<keyword evidence="10 11" id="KW-0012">Acyltransferase</keyword>
<comment type="similarity">
    <text evidence="3 11">Belongs to the membrane-bound acyltransferase family.</text>
</comment>
<proteinExistence type="inferred from homology"/>
<dbReference type="UniPathway" id="UPA00286"/>
<evidence type="ECO:0000256" key="9">
    <source>
        <dbReference type="ARBA" id="ARBA00023136"/>
    </source>
</evidence>
<dbReference type="EMBL" id="LVJZ01000003">
    <property type="protein sequence ID" value="ODB96805.1"/>
    <property type="molecule type" value="Genomic_DNA"/>
</dbReference>
<keyword evidence="8 12" id="KW-1133">Transmembrane helix</keyword>
<dbReference type="Proteomes" id="UP000094849">
    <property type="component" value="Unassembled WGS sequence"/>
</dbReference>
<evidence type="ECO:0000256" key="12">
    <source>
        <dbReference type="SAM" id="Phobius"/>
    </source>
</evidence>
<evidence type="ECO:0000256" key="3">
    <source>
        <dbReference type="ARBA" id="ARBA00010323"/>
    </source>
</evidence>
<feature type="transmembrane region" description="Helical" evidence="12">
    <location>
        <begin position="6"/>
        <end position="24"/>
    </location>
</feature>
<dbReference type="PANTHER" id="PTHR13285">
    <property type="entry name" value="ACYLTRANSFERASE"/>
    <property type="match status" value="1"/>
</dbReference>
<keyword evidence="4 11" id="KW-1003">Cell membrane</keyword>
<keyword evidence="7 11" id="KW-0016">Alginate biosynthesis</keyword>
<evidence type="ECO:0000256" key="1">
    <source>
        <dbReference type="ARBA" id="ARBA00004651"/>
    </source>
</evidence>
<dbReference type="GO" id="GO:0016746">
    <property type="term" value="F:acyltransferase activity"/>
    <property type="evidence" value="ECO:0007669"/>
    <property type="project" value="UniProtKB-KW"/>
</dbReference>
<feature type="transmembrane region" description="Helical" evidence="12">
    <location>
        <begin position="119"/>
        <end position="137"/>
    </location>
</feature>
<feature type="transmembrane region" description="Helical" evidence="12">
    <location>
        <begin position="370"/>
        <end position="387"/>
    </location>
</feature>
<evidence type="ECO:0000256" key="6">
    <source>
        <dbReference type="ARBA" id="ARBA00022692"/>
    </source>
</evidence>
<evidence type="ECO:0000313" key="14">
    <source>
        <dbReference type="Proteomes" id="UP000094849"/>
    </source>
</evidence>
<dbReference type="RefSeq" id="WP_069004541.1">
    <property type="nucleotide sequence ID" value="NZ_LVJW01000003.1"/>
</dbReference>
<keyword evidence="5 11" id="KW-0808">Transferase</keyword>
<keyword evidence="9 11" id="KW-0472">Membrane</keyword>
<dbReference type="InterPro" id="IPR004299">
    <property type="entry name" value="MBOAT_fam"/>
</dbReference>
<dbReference type="STRING" id="1818881.A3196_08575"/>
<gene>
    <name evidence="13" type="ORF">A3196_08575</name>
</gene>
<keyword evidence="14" id="KW-1185">Reference proteome</keyword>
<evidence type="ECO:0000256" key="4">
    <source>
        <dbReference type="ARBA" id="ARBA00022475"/>
    </source>
</evidence>
<accession>A0A1E2UQI0</accession>
<dbReference type="InterPro" id="IPR024194">
    <property type="entry name" value="Ac/AlaTfrase_AlgI/DltB"/>
</dbReference>
<protein>
    <recommendedName>
        <fullName evidence="11">Probable alginate O-acetylase</fullName>
        <ecNumber evidence="11">2.3.1.-</ecNumber>
    </recommendedName>
</protein>
<dbReference type="InterPro" id="IPR028362">
    <property type="entry name" value="AlgI"/>
</dbReference>
<keyword evidence="11" id="KW-0997">Cell inner membrane</keyword>
<feature type="transmembrane region" description="Helical" evidence="12">
    <location>
        <begin position="149"/>
        <end position="168"/>
    </location>
</feature>
<dbReference type="GO" id="GO:0042121">
    <property type="term" value="P:alginic acid biosynthetic process"/>
    <property type="evidence" value="ECO:0007669"/>
    <property type="project" value="UniProtKB-UniRule"/>
</dbReference>
<keyword evidence="6 11" id="KW-0812">Transmembrane</keyword>
<feature type="transmembrane region" description="Helical" evidence="12">
    <location>
        <begin position="81"/>
        <end position="99"/>
    </location>
</feature>
<dbReference type="PANTHER" id="PTHR13285:SF23">
    <property type="entry name" value="TEICHOIC ACID D-ALANYLTRANSFERASE"/>
    <property type="match status" value="1"/>
</dbReference>
<evidence type="ECO:0000256" key="7">
    <source>
        <dbReference type="ARBA" id="ARBA00022841"/>
    </source>
</evidence>
<feature type="transmembrane region" description="Helical" evidence="12">
    <location>
        <begin position="481"/>
        <end position="502"/>
    </location>
</feature>
<comment type="subcellular location">
    <subcellularLocation>
        <location evidence="11">Cell inner membrane</location>
    </subcellularLocation>
    <subcellularLocation>
        <location evidence="1">Cell membrane</location>
        <topology evidence="1">Multi-pass membrane protein</topology>
    </subcellularLocation>
</comment>
<dbReference type="GO" id="GO:0005886">
    <property type="term" value="C:plasma membrane"/>
    <property type="evidence" value="ECO:0007669"/>
    <property type="project" value="UniProtKB-SubCell"/>
</dbReference>
<evidence type="ECO:0000256" key="11">
    <source>
        <dbReference type="PIRNR" id="PIRNR016636"/>
    </source>
</evidence>
<dbReference type="OrthoDB" id="139172at2"/>
<comment type="caution">
    <text evidence="13">The sequence shown here is derived from an EMBL/GenBank/DDBJ whole genome shotgun (WGS) entry which is preliminary data.</text>
</comment>
<dbReference type="Pfam" id="PF03062">
    <property type="entry name" value="MBOAT"/>
    <property type="match status" value="1"/>
</dbReference>
<dbReference type="PIRSF" id="PIRSF500217">
    <property type="entry name" value="AlgI"/>
    <property type="match status" value="1"/>
</dbReference>
<feature type="transmembrane region" description="Helical" evidence="12">
    <location>
        <begin position="53"/>
        <end position="69"/>
    </location>
</feature>
<feature type="transmembrane region" description="Helical" evidence="12">
    <location>
        <begin position="439"/>
        <end position="460"/>
    </location>
</feature>
<evidence type="ECO:0000256" key="10">
    <source>
        <dbReference type="ARBA" id="ARBA00023315"/>
    </source>
</evidence>
<evidence type="ECO:0000313" key="13">
    <source>
        <dbReference type="EMBL" id="ODB96805.1"/>
    </source>
</evidence>
<evidence type="ECO:0000256" key="2">
    <source>
        <dbReference type="ARBA" id="ARBA00005182"/>
    </source>
</evidence>
<dbReference type="PIRSF" id="PIRSF016636">
    <property type="entry name" value="AlgI_DltB"/>
    <property type="match status" value="1"/>
</dbReference>
<reference evidence="13 14" key="1">
    <citation type="submission" date="2016-03" db="EMBL/GenBank/DDBJ databases">
        <title>Chemosynthetic sulphur-oxidizing symbionts of marine invertebrate animals are capable of nitrogen fixation.</title>
        <authorList>
            <person name="Petersen J.M."/>
            <person name="Kemper A."/>
            <person name="Gruber-Vodicka H."/>
            <person name="Cardini U."/>
            <person name="Geest Mvander."/>
            <person name="Kleiner M."/>
            <person name="Bulgheresi S."/>
            <person name="Fussmann M."/>
            <person name="Herbold C."/>
            <person name="Seah B.K.B."/>
            <person name="Antony C.Paul."/>
            <person name="Liu D."/>
            <person name="Belitz A."/>
            <person name="Weber M."/>
        </authorList>
    </citation>
    <scope>NUCLEOTIDE SEQUENCE [LARGE SCALE GENOMIC DNA]</scope>
    <source>
        <strain evidence="13">G_D</strain>
    </source>
</reference>
<dbReference type="EC" id="2.3.1.-" evidence="11"/>
<dbReference type="InterPro" id="IPR051085">
    <property type="entry name" value="MB_O-acyltransferase"/>
</dbReference>
<dbReference type="AlphaFoldDB" id="A0A1E2UQI0"/>
<feature type="transmembrane region" description="Helical" evidence="12">
    <location>
        <begin position="309"/>
        <end position="327"/>
    </location>
</feature>
<evidence type="ECO:0000256" key="5">
    <source>
        <dbReference type="ARBA" id="ARBA00022679"/>
    </source>
</evidence>
<evidence type="ECO:0000256" key="8">
    <source>
        <dbReference type="ARBA" id="ARBA00022989"/>
    </source>
</evidence>
<organism evidence="13 14">
    <name type="scientific">Candidatus Thiodiazotropha endoloripes</name>
    <dbReference type="NCBI Taxonomy" id="1818881"/>
    <lineage>
        <taxon>Bacteria</taxon>
        <taxon>Pseudomonadati</taxon>
        <taxon>Pseudomonadota</taxon>
        <taxon>Gammaproteobacteria</taxon>
        <taxon>Chromatiales</taxon>
        <taxon>Sedimenticolaceae</taxon>
        <taxon>Candidatus Thiodiazotropha</taxon>
    </lineage>
</organism>